<organism evidence="3 4">
    <name type="scientific">Micromonas commoda (strain RCC299 / NOUM17 / CCMP2709)</name>
    <name type="common">Picoplanktonic green alga</name>
    <dbReference type="NCBI Taxonomy" id="296587"/>
    <lineage>
        <taxon>Eukaryota</taxon>
        <taxon>Viridiplantae</taxon>
        <taxon>Chlorophyta</taxon>
        <taxon>Mamiellophyceae</taxon>
        <taxon>Mamiellales</taxon>
        <taxon>Mamiellaceae</taxon>
        <taxon>Micromonas</taxon>
    </lineage>
</organism>
<name>C1FHV0_MICCC</name>
<sequence length="248" mass="26949">MPSEEEGPRQTEPSATSTSQPKTGRSAPATVTDVPWLADVEQMRRRVLAEAESLRGEARGHYENLSAQAREKLEEAVWEASSLAGLQSQSAETLSLLARDNIGRKFKGSAEEVARWQAQVVRSVEDRVIAEFESFVDELEPSLYQSGRMMTESALGFVRFTRAPAKDAIEEARKEGDADKTSRLERFDRAILTPMLKPVQRGMKEPLLERAPYVAGGVVMYGLACGFLGAWLAKRGGGGGGGSSGEGT</sequence>
<gene>
    <name evidence="3" type="ORF">MICPUN_62205</name>
</gene>
<dbReference type="AlphaFoldDB" id="C1FHV0"/>
<evidence type="ECO:0000256" key="1">
    <source>
        <dbReference type="SAM" id="MobiDB-lite"/>
    </source>
</evidence>
<dbReference type="Proteomes" id="UP000002009">
    <property type="component" value="Chromosome 10"/>
</dbReference>
<keyword evidence="4" id="KW-1185">Reference proteome</keyword>
<dbReference type="GeneID" id="8246903"/>
<feature type="region of interest" description="Disordered" evidence="1">
    <location>
        <begin position="1"/>
        <end position="35"/>
    </location>
</feature>
<reference evidence="3 4" key="1">
    <citation type="journal article" date="2009" name="Science">
        <title>Green evolution and dynamic adaptations revealed by genomes of the marine picoeukaryotes Micromonas.</title>
        <authorList>
            <person name="Worden A.Z."/>
            <person name="Lee J.H."/>
            <person name="Mock T."/>
            <person name="Rouze P."/>
            <person name="Simmons M.P."/>
            <person name="Aerts A.L."/>
            <person name="Allen A.E."/>
            <person name="Cuvelier M.L."/>
            <person name="Derelle E."/>
            <person name="Everett M.V."/>
            <person name="Foulon E."/>
            <person name="Grimwood J."/>
            <person name="Gundlach H."/>
            <person name="Henrissat B."/>
            <person name="Napoli C."/>
            <person name="McDonald S.M."/>
            <person name="Parker M.S."/>
            <person name="Rombauts S."/>
            <person name="Salamov A."/>
            <person name="Von Dassow P."/>
            <person name="Badger J.H."/>
            <person name="Coutinho P.M."/>
            <person name="Demir E."/>
            <person name="Dubchak I."/>
            <person name="Gentemann C."/>
            <person name="Eikrem W."/>
            <person name="Gready J.E."/>
            <person name="John U."/>
            <person name="Lanier W."/>
            <person name="Lindquist E.A."/>
            <person name="Lucas S."/>
            <person name="Mayer K.F."/>
            <person name="Moreau H."/>
            <person name="Not F."/>
            <person name="Otillar R."/>
            <person name="Panaud O."/>
            <person name="Pangilinan J."/>
            <person name="Paulsen I."/>
            <person name="Piegu B."/>
            <person name="Poliakov A."/>
            <person name="Robbens S."/>
            <person name="Schmutz J."/>
            <person name="Toulza E."/>
            <person name="Wyss T."/>
            <person name="Zelensky A."/>
            <person name="Zhou K."/>
            <person name="Armbrust E.V."/>
            <person name="Bhattacharya D."/>
            <person name="Goodenough U.W."/>
            <person name="Van de Peer Y."/>
            <person name="Grigoriev I.V."/>
        </authorList>
    </citation>
    <scope>NUCLEOTIDE SEQUENCE [LARGE SCALE GENOMIC DNA]</scope>
    <source>
        <strain evidence="4">RCC299 / NOUM17</strain>
    </source>
</reference>
<keyword evidence="2" id="KW-0472">Membrane</keyword>
<keyword evidence="2" id="KW-1133">Transmembrane helix</keyword>
<evidence type="ECO:0000313" key="3">
    <source>
        <dbReference type="EMBL" id="ACO70165.1"/>
    </source>
</evidence>
<protein>
    <submittedName>
        <fullName evidence="3">Uncharacterized protein</fullName>
    </submittedName>
</protein>
<dbReference type="InParanoid" id="C1FHV0"/>
<dbReference type="KEGG" id="mis:MICPUN_62205"/>
<feature type="compositionally biased region" description="Polar residues" evidence="1">
    <location>
        <begin position="11"/>
        <end position="23"/>
    </location>
</feature>
<dbReference type="RefSeq" id="XP_002508907.1">
    <property type="nucleotide sequence ID" value="XM_002508861.1"/>
</dbReference>
<accession>C1FHV0</accession>
<evidence type="ECO:0000313" key="4">
    <source>
        <dbReference type="Proteomes" id="UP000002009"/>
    </source>
</evidence>
<dbReference type="EMBL" id="CP001576">
    <property type="protein sequence ID" value="ACO70165.1"/>
    <property type="molecule type" value="Genomic_DNA"/>
</dbReference>
<evidence type="ECO:0000256" key="2">
    <source>
        <dbReference type="SAM" id="Phobius"/>
    </source>
</evidence>
<feature type="transmembrane region" description="Helical" evidence="2">
    <location>
        <begin position="211"/>
        <end position="233"/>
    </location>
</feature>
<keyword evidence="2" id="KW-0812">Transmembrane</keyword>
<proteinExistence type="predicted"/>